<dbReference type="Proteomes" id="UP000813824">
    <property type="component" value="Unassembled WGS sequence"/>
</dbReference>
<gene>
    <name evidence="2" type="ORF">BXZ70DRAFT_206856</name>
</gene>
<feature type="compositionally biased region" description="Low complexity" evidence="1">
    <location>
        <begin position="932"/>
        <end position="946"/>
    </location>
</feature>
<feature type="compositionally biased region" description="Low complexity" evidence="1">
    <location>
        <begin position="1088"/>
        <end position="1106"/>
    </location>
</feature>
<feature type="compositionally biased region" description="Acidic residues" evidence="1">
    <location>
        <begin position="951"/>
        <end position="963"/>
    </location>
</feature>
<feature type="region of interest" description="Disordered" evidence="1">
    <location>
        <begin position="14"/>
        <end position="61"/>
    </location>
</feature>
<accession>A0A8K0UNV2</accession>
<sequence length="1281" mass="133397">MSVAGEVEGATAIAALKDTVPNDVIPNGHTHEPNHIDAKDVDATTTAQDEPATAINGKTADVTTDSKIVDAPATETLDAKDSEDTLVDAVADAPVGEPATPPHSSSEETALVVDESTVAVHEPVTVADELEQETLNDTQPHDAPSTLAEVVETAPAPAKEIEEPAPSAPVDIAEPKTEDAPEPPETAPETVNEEVPIIETIANAVQEALNEVKQESVPSLVSEVVEAAPVPSKDIEEPAPSEPANVVEPQTEDVPAHVETVPEAVEEKASIIETTPADVVTPSEKETPAATAGAIVEESTPVVDEHVEPVQVTAATAAVEPVEVVPPTETVPAVIATEELAPEAPSEENEVPAKPTTVDDLIILTSSNDQTCYPVDGNALLDEVAADPVISEVPVAVKKEDVVVETVPVVEESKPEEKVAEAIVKEEPPVVVHAEETPVKTEIVVPEPVVAPTAAVELVVDASEPEVSAPVVDEKPAEEKPVAVEEFDAVPAVEPFAEEPSVPTSAIAEPTSVAEAVNEIVVVEATPVVVASTPELVEPAASEPVSTPAEEEPAKQVEDVATVPVVEVPSVEELSTVPLIDKETVPEPEVVVAESPIVEDVAVAPVAVAEPESVVAAATVPDAPTPVVEEVSVEETLTDPAVEEPTPAVEQELLPAVEETVPDVEEITVTSVVEESSVASPAAPATVETPVEEAEAAAGFEAATETAETADDPKPEEAIVSHQEVKVDWIPVEEETDTAAAEGTPEIAITPDVSESTAEVTAQEPERPKSPWTPSYSVTTQGAGISDDAKELDELEKLPEVEPVTAVAPSVSELAVVAEAAPVVSVEVETIETPTVVVEEDVSEPIATEEAKPASSWPVSYSVSSQGSSPLHIAQVTDDADVATVEPLSQAAEVHVVETTAVSEEPVETAPEPAPEAPIADEPTTVDHVSEPAPAAENLAPAATAVPPQPVEEDTEPETEPEASEQPSIPELKVEDNTVILADVAPAPVEPVERPWTPSYSVTRQGSSPLHTPKELEEEEAVPEVPVERPWTPSYSVTRQGSSPLLATHQLEDETPVEPAPIVEEPQVIEDTAALAEPETPAVVVVDSEPSATPETAEEPAAGSTSETERPKSPFAASYSVTQQGSSPLGTPAVESKDLPVHEPTASDVTAVEEPTAKEVVTPEINTAAENVVEIAEPTPVHADGEETEVSESLAQPEKIERPWTPSYSVTRQGSVSPAPEKTAEEVTTTEAESSVPVPEKTVVSPAVEETSAESRPFPVTATGPQITTKYVFVSSVLCST</sequence>
<evidence type="ECO:0008006" key="4">
    <source>
        <dbReference type="Google" id="ProtNLM"/>
    </source>
</evidence>
<feature type="compositionally biased region" description="Low complexity" evidence="1">
    <location>
        <begin position="696"/>
        <end position="707"/>
    </location>
</feature>
<feature type="region of interest" description="Disordered" evidence="1">
    <location>
        <begin position="753"/>
        <end position="782"/>
    </location>
</feature>
<feature type="compositionally biased region" description="Low complexity" evidence="1">
    <location>
        <begin position="899"/>
        <end position="923"/>
    </location>
</feature>
<evidence type="ECO:0000313" key="3">
    <source>
        <dbReference type="Proteomes" id="UP000813824"/>
    </source>
</evidence>
<organism evidence="2 3">
    <name type="scientific">Cristinia sonorae</name>
    <dbReference type="NCBI Taxonomy" id="1940300"/>
    <lineage>
        <taxon>Eukaryota</taxon>
        <taxon>Fungi</taxon>
        <taxon>Dikarya</taxon>
        <taxon>Basidiomycota</taxon>
        <taxon>Agaricomycotina</taxon>
        <taxon>Agaricomycetes</taxon>
        <taxon>Agaricomycetidae</taxon>
        <taxon>Agaricales</taxon>
        <taxon>Pleurotineae</taxon>
        <taxon>Stephanosporaceae</taxon>
        <taxon>Cristinia</taxon>
    </lineage>
</organism>
<feature type="compositionally biased region" description="Polar residues" evidence="1">
    <location>
        <begin position="1033"/>
        <end position="1045"/>
    </location>
</feature>
<dbReference type="EMBL" id="JAEVFJ010000017">
    <property type="protein sequence ID" value="KAH8100109.1"/>
    <property type="molecule type" value="Genomic_DNA"/>
</dbReference>
<feature type="compositionally biased region" description="Low complexity" evidence="1">
    <location>
        <begin position="1218"/>
        <end position="1238"/>
    </location>
</feature>
<feature type="region of interest" description="Disordered" evidence="1">
    <location>
        <begin position="229"/>
        <end position="256"/>
    </location>
</feature>
<feature type="compositionally biased region" description="Polar residues" evidence="1">
    <location>
        <begin position="1206"/>
        <end position="1216"/>
    </location>
</feature>
<evidence type="ECO:0000256" key="1">
    <source>
        <dbReference type="SAM" id="MobiDB-lite"/>
    </source>
</evidence>
<keyword evidence="3" id="KW-1185">Reference proteome</keyword>
<feature type="compositionally biased region" description="Low complexity" evidence="1">
    <location>
        <begin position="673"/>
        <end position="689"/>
    </location>
</feature>
<reference evidence="2" key="1">
    <citation type="journal article" date="2021" name="New Phytol.">
        <title>Evolutionary innovations through gain and loss of genes in the ectomycorrhizal Boletales.</title>
        <authorList>
            <person name="Wu G."/>
            <person name="Miyauchi S."/>
            <person name="Morin E."/>
            <person name="Kuo A."/>
            <person name="Drula E."/>
            <person name="Varga T."/>
            <person name="Kohler A."/>
            <person name="Feng B."/>
            <person name="Cao Y."/>
            <person name="Lipzen A."/>
            <person name="Daum C."/>
            <person name="Hundley H."/>
            <person name="Pangilinan J."/>
            <person name="Johnson J."/>
            <person name="Barry K."/>
            <person name="LaButti K."/>
            <person name="Ng V."/>
            <person name="Ahrendt S."/>
            <person name="Min B."/>
            <person name="Choi I.G."/>
            <person name="Park H."/>
            <person name="Plett J.M."/>
            <person name="Magnuson J."/>
            <person name="Spatafora J.W."/>
            <person name="Nagy L.G."/>
            <person name="Henrissat B."/>
            <person name="Grigoriev I.V."/>
            <person name="Yang Z.L."/>
            <person name="Xu J."/>
            <person name="Martin F.M."/>
        </authorList>
    </citation>
    <scope>NUCLEOTIDE SEQUENCE</scope>
    <source>
        <strain evidence="2">KKN 215</strain>
    </source>
</reference>
<comment type="caution">
    <text evidence="2">The sequence shown here is derived from an EMBL/GenBank/DDBJ whole genome shotgun (WGS) entry which is preliminary data.</text>
</comment>
<feature type="compositionally biased region" description="Basic and acidic residues" evidence="1">
    <location>
        <begin position="29"/>
        <end position="42"/>
    </location>
</feature>
<evidence type="ECO:0000313" key="2">
    <source>
        <dbReference type="EMBL" id="KAH8100109.1"/>
    </source>
</evidence>
<feature type="region of interest" description="Disordered" evidence="1">
    <location>
        <begin position="1086"/>
        <end position="1262"/>
    </location>
</feature>
<dbReference type="OrthoDB" id="2804751at2759"/>
<feature type="compositionally biased region" description="Polar residues" evidence="1">
    <location>
        <begin position="772"/>
        <end position="782"/>
    </location>
</feature>
<name>A0A8K0UNV2_9AGAR</name>
<feature type="compositionally biased region" description="Polar residues" evidence="1">
    <location>
        <begin position="998"/>
        <end position="1010"/>
    </location>
</feature>
<feature type="region of interest" description="Disordered" evidence="1">
    <location>
        <begin position="899"/>
        <end position="1053"/>
    </location>
</feature>
<feature type="region of interest" description="Disordered" evidence="1">
    <location>
        <begin position="154"/>
        <end position="195"/>
    </location>
</feature>
<feature type="region of interest" description="Disordered" evidence="1">
    <location>
        <begin position="673"/>
        <end position="716"/>
    </location>
</feature>
<proteinExistence type="predicted"/>
<protein>
    <recommendedName>
        <fullName evidence="4">Zonadhesin</fullName>
    </recommendedName>
</protein>
<feature type="compositionally biased region" description="Polar residues" evidence="1">
    <location>
        <begin position="1119"/>
        <end position="1129"/>
    </location>
</feature>
<feature type="compositionally biased region" description="Low complexity" evidence="1">
    <location>
        <begin position="154"/>
        <end position="169"/>
    </location>
</feature>